<dbReference type="EMBL" id="CAUJNA010000801">
    <property type="protein sequence ID" value="CAJ1381323.1"/>
    <property type="molecule type" value="Genomic_DNA"/>
</dbReference>
<proteinExistence type="predicted"/>
<sequence>MARLSRLCAMADCSVSLTACRGDGELVSCRGCFQLVKERPDSEHFALCWLQEQSEEEEPSKLLEALRCSETRWPTPVMFPAPLSNKCCLTNMMSSALRREPQQVPRGCVALSRLALPERDGSYFFSVRVDRVLPSWTSRLPFLGVTCVSPEEVHRSRCFFGSLPHAFCLAESAVAGGTGEAWLHAESWPLVPKLGQQLEAEATRRHLSSLPEHRRAAPFVPRCGDLLGCRYRNLREAEKGPELASAIGLYVNGDLAFEFDFPRRLPSKPLYAVVDVCHCVYQVTMQPSAEDLLMGS</sequence>
<dbReference type="AlphaFoldDB" id="A0AA36I6X2"/>
<evidence type="ECO:0000313" key="2">
    <source>
        <dbReference type="Proteomes" id="UP001178507"/>
    </source>
</evidence>
<dbReference type="InterPro" id="IPR043136">
    <property type="entry name" value="B30.2/SPRY_sf"/>
</dbReference>
<accession>A0AA36I6X2</accession>
<reference evidence="1" key="1">
    <citation type="submission" date="2023-08" db="EMBL/GenBank/DDBJ databases">
        <authorList>
            <person name="Chen Y."/>
            <person name="Shah S."/>
            <person name="Dougan E. K."/>
            <person name="Thang M."/>
            <person name="Chan C."/>
        </authorList>
    </citation>
    <scope>NUCLEOTIDE SEQUENCE</scope>
</reference>
<protein>
    <submittedName>
        <fullName evidence="1">Uncharacterized protein</fullName>
    </submittedName>
</protein>
<keyword evidence="2" id="KW-1185">Reference proteome</keyword>
<dbReference type="Gene3D" id="2.60.120.920">
    <property type="match status" value="1"/>
</dbReference>
<dbReference type="Proteomes" id="UP001178507">
    <property type="component" value="Unassembled WGS sequence"/>
</dbReference>
<comment type="caution">
    <text evidence="1">The sequence shown here is derived from an EMBL/GenBank/DDBJ whole genome shotgun (WGS) entry which is preliminary data.</text>
</comment>
<organism evidence="1 2">
    <name type="scientific">Effrenium voratum</name>
    <dbReference type="NCBI Taxonomy" id="2562239"/>
    <lineage>
        <taxon>Eukaryota</taxon>
        <taxon>Sar</taxon>
        <taxon>Alveolata</taxon>
        <taxon>Dinophyceae</taxon>
        <taxon>Suessiales</taxon>
        <taxon>Symbiodiniaceae</taxon>
        <taxon>Effrenium</taxon>
    </lineage>
</organism>
<name>A0AA36I6X2_9DINO</name>
<evidence type="ECO:0000313" key="1">
    <source>
        <dbReference type="EMBL" id="CAJ1381323.1"/>
    </source>
</evidence>
<gene>
    <name evidence="1" type="ORF">EVOR1521_LOCUS9041</name>
</gene>